<keyword evidence="6" id="KW-0808">Transferase</keyword>
<keyword evidence="9" id="KW-1185">Reference proteome</keyword>
<accession>A0A2P6U4I0</accession>
<evidence type="ECO:0000313" key="8">
    <source>
        <dbReference type="EMBL" id="PRW61223.1"/>
    </source>
</evidence>
<evidence type="ECO:0000256" key="3">
    <source>
        <dbReference type="ARBA" id="ARBA00011890"/>
    </source>
</evidence>
<evidence type="ECO:0000256" key="4">
    <source>
        <dbReference type="ARBA" id="ARBA00022490"/>
    </source>
</evidence>
<proteinExistence type="inferred from homology"/>
<keyword evidence="7" id="KW-0949">S-adenosyl-L-methionine</keyword>
<name>A0A2P6U4I0_CHLSO</name>
<comment type="subcellular location">
    <subcellularLocation>
        <location evidence="1">Cytoplasm</location>
    </subcellularLocation>
</comment>
<keyword evidence="4" id="KW-0963">Cytoplasm</keyword>
<dbReference type="InterPro" id="IPR029063">
    <property type="entry name" value="SAM-dependent_MTases_sf"/>
</dbReference>
<dbReference type="SUPFAM" id="SSF53335">
    <property type="entry name" value="S-adenosyl-L-methionine-dependent methyltransferases"/>
    <property type="match status" value="1"/>
</dbReference>
<protein>
    <recommendedName>
        <fullName evidence="3">protein-L-isoaspartate(D-aspartate) O-methyltransferase</fullName>
        <ecNumber evidence="3">2.1.1.77</ecNumber>
    </recommendedName>
</protein>
<dbReference type="GO" id="GO:0004719">
    <property type="term" value="F:protein-L-isoaspartate (D-aspartate) O-methyltransferase activity"/>
    <property type="evidence" value="ECO:0007669"/>
    <property type="project" value="UniProtKB-EC"/>
</dbReference>
<dbReference type="AlphaFoldDB" id="A0A2P6U4I0"/>
<evidence type="ECO:0000256" key="5">
    <source>
        <dbReference type="ARBA" id="ARBA00022603"/>
    </source>
</evidence>
<reference evidence="8 9" key="1">
    <citation type="journal article" date="2018" name="Plant J.">
        <title>Genome sequences of Chlorella sorokiniana UTEX 1602 and Micractinium conductrix SAG 241.80: implications to maltose excretion by a green alga.</title>
        <authorList>
            <person name="Arriola M.B."/>
            <person name="Velmurugan N."/>
            <person name="Zhang Y."/>
            <person name="Plunkett M.H."/>
            <person name="Hondzo H."/>
            <person name="Barney B.M."/>
        </authorList>
    </citation>
    <scope>NUCLEOTIDE SEQUENCE [LARGE SCALE GENOMIC DNA]</scope>
    <source>
        <strain evidence="9">UTEX 1602</strain>
    </source>
</reference>
<dbReference type="Pfam" id="PF01135">
    <property type="entry name" value="PCMT"/>
    <property type="match status" value="1"/>
</dbReference>
<evidence type="ECO:0000313" key="9">
    <source>
        <dbReference type="Proteomes" id="UP000239899"/>
    </source>
</evidence>
<evidence type="ECO:0000256" key="7">
    <source>
        <dbReference type="ARBA" id="ARBA00022691"/>
    </source>
</evidence>
<evidence type="ECO:0000256" key="6">
    <source>
        <dbReference type="ARBA" id="ARBA00022679"/>
    </source>
</evidence>
<comment type="caution">
    <text evidence="8">The sequence shown here is derived from an EMBL/GenBank/DDBJ whole genome shotgun (WGS) entry which is preliminary data.</text>
</comment>
<dbReference type="Gene3D" id="3.40.50.150">
    <property type="entry name" value="Vaccinia Virus protein VP39"/>
    <property type="match status" value="1"/>
</dbReference>
<dbReference type="EMBL" id="LHPG02000001">
    <property type="protein sequence ID" value="PRW61223.1"/>
    <property type="molecule type" value="Genomic_DNA"/>
</dbReference>
<dbReference type="GO" id="GO:0005737">
    <property type="term" value="C:cytoplasm"/>
    <property type="evidence" value="ECO:0007669"/>
    <property type="project" value="UniProtKB-SubCell"/>
</dbReference>
<dbReference type="NCBIfam" id="TIGR00080">
    <property type="entry name" value="pimt"/>
    <property type="match status" value="1"/>
</dbReference>
<sequence>MRTQGQLVERLKSSGVVKHADVERAMRECDRKHYVDSGIPAAYAYQDSPLPIGYHETISAPHMHATCLELLREHLTEGAHVLDVGSGSGYLAAAMGVMVGDTGKVVGIEKHPELVEQSIGNVRHDHPELLDDGVVELRAGNVLGDALDGEEPFDAIHVGAAASSLPDVLVKKLAPGGRMVIPVGSQWDYQVMQCIDKDEGGKVHKHDLMYVRYVPLTEPGEVW</sequence>
<dbReference type="EC" id="2.1.1.77" evidence="3"/>
<dbReference type="Proteomes" id="UP000239899">
    <property type="component" value="Unassembled WGS sequence"/>
</dbReference>
<evidence type="ECO:0000256" key="1">
    <source>
        <dbReference type="ARBA" id="ARBA00004496"/>
    </source>
</evidence>
<dbReference type="GO" id="GO:0032259">
    <property type="term" value="P:methylation"/>
    <property type="evidence" value="ECO:0007669"/>
    <property type="project" value="UniProtKB-KW"/>
</dbReference>
<dbReference type="PANTHER" id="PTHR11579">
    <property type="entry name" value="PROTEIN-L-ISOASPARTATE O-METHYLTRANSFERASE"/>
    <property type="match status" value="1"/>
</dbReference>
<organism evidence="8 9">
    <name type="scientific">Chlorella sorokiniana</name>
    <name type="common">Freshwater green alga</name>
    <dbReference type="NCBI Taxonomy" id="3076"/>
    <lineage>
        <taxon>Eukaryota</taxon>
        <taxon>Viridiplantae</taxon>
        <taxon>Chlorophyta</taxon>
        <taxon>core chlorophytes</taxon>
        <taxon>Trebouxiophyceae</taxon>
        <taxon>Chlorellales</taxon>
        <taxon>Chlorellaceae</taxon>
        <taxon>Chlorella clade</taxon>
        <taxon>Chlorella</taxon>
    </lineage>
</organism>
<comment type="similarity">
    <text evidence="2">Belongs to the methyltransferase superfamily. L-isoaspartyl/D-aspartyl protein methyltransferase family.</text>
</comment>
<dbReference type="CDD" id="cd02440">
    <property type="entry name" value="AdoMet_MTases"/>
    <property type="match status" value="1"/>
</dbReference>
<dbReference type="OrthoDB" id="73890at2759"/>
<gene>
    <name evidence="8" type="ORF">C2E21_0694</name>
</gene>
<evidence type="ECO:0000256" key="2">
    <source>
        <dbReference type="ARBA" id="ARBA00005369"/>
    </source>
</evidence>
<dbReference type="PANTHER" id="PTHR11579:SF0">
    <property type="entry name" value="PROTEIN-L-ISOASPARTATE(D-ASPARTATE) O-METHYLTRANSFERASE"/>
    <property type="match status" value="1"/>
</dbReference>
<dbReference type="InterPro" id="IPR000682">
    <property type="entry name" value="PCMT"/>
</dbReference>
<keyword evidence="5" id="KW-0489">Methyltransferase</keyword>